<dbReference type="GO" id="GO:0016787">
    <property type="term" value="F:hydrolase activity"/>
    <property type="evidence" value="ECO:0007669"/>
    <property type="project" value="UniProtKB-KW"/>
</dbReference>
<keyword evidence="10" id="KW-0456">Lyase</keyword>
<keyword evidence="9" id="KW-0464">Manganese</keyword>
<dbReference type="PROSITE" id="PS51959">
    <property type="entry name" value="ENDOU"/>
    <property type="match status" value="1"/>
</dbReference>
<comment type="similarity">
    <text evidence="2">Belongs to the ENDOU family.</text>
</comment>
<evidence type="ECO:0000256" key="4">
    <source>
        <dbReference type="ARBA" id="ARBA00022722"/>
    </source>
</evidence>
<keyword evidence="8" id="KW-0694">RNA-binding</keyword>
<protein>
    <recommendedName>
        <fullName evidence="11">EndoU domain-containing protein</fullName>
    </recommendedName>
</protein>
<comment type="subunit">
    <text evidence="3">Monomer.</text>
</comment>
<evidence type="ECO:0000259" key="11">
    <source>
        <dbReference type="PROSITE" id="PS51959"/>
    </source>
</evidence>
<evidence type="ECO:0000313" key="12">
    <source>
        <dbReference type="EMBL" id="PFV31419.1"/>
    </source>
</evidence>
<dbReference type="GO" id="GO:0004521">
    <property type="term" value="F:RNA endonuclease activity"/>
    <property type="evidence" value="ECO:0007669"/>
    <property type="project" value="InterPro"/>
</dbReference>
<evidence type="ECO:0000256" key="6">
    <source>
        <dbReference type="ARBA" id="ARBA00022759"/>
    </source>
</evidence>
<comment type="cofactor">
    <cofactor evidence="1">
        <name>Mn(2+)</name>
        <dbReference type="ChEBI" id="CHEBI:29035"/>
    </cofactor>
</comment>
<keyword evidence="7" id="KW-0378">Hydrolase</keyword>
<keyword evidence="4" id="KW-0540">Nuclease</keyword>
<dbReference type="GO" id="GO:0016829">
    <property type="term" value="F:lyase activity"/>
    <property type="evidence" value="ECO:0007669"/>
    <property type="project" value="UniProtKB-KW"/>
</dbReference>
<dbReference type="Proteomes" id="UP000223366">
    <property type="component" value="Unassembled WGS sequence"/>
</dbReference>
<dbReference type="CDD" id="cd21159">
    <property type="entry name" value="XendoU"/>
    <property type="match status" value="1"/>
</dbReference>
<evidence type="ECO:0000256" key="8">
    <source>
        <dbReference type="ARBA" id="ARBA00022884"/>
    </source>
</evidence>
<keyword evidence="5" id="KW-0479">Metal-binding</keyword>
<accession>A0A9X7GDP7</accession>
<dbReference type="EMBL" id="NVDU01000024">
    <property type="protein sequence ID" value="PFV31419.1"/>
    <property type="molecule type" value="Genomic_DNA"/>
</dbReference>
<evidence type="ECO:0000256" key="3">
    <source>
        <dbReference type="ARBA" id="ARBA00011245"/>
    </source>
</evidence>
<evidence type="ECO:0000256" key="1">
    <source>
        <dbReference type="ARBA" id="ARBA00001936"/>
    </source>
</evidence>
<evidence type="ECO:0000256" key="9">
    <source>
        <dbReference type="ARBA" id="ARBA00023211"/>
    </source>
</evidence>
<feature type="domain" description="EndoU" evidence="11">
    <location>
        <begin position="1"/>
        <end position="280"/>
    </location>
</feature>
<sequence>MSNIYQEIWDADMRGNGIKATFNKEDVDIQKGYVLVEPTKVRGKEEKQNHMLLKEVVIPENKKNSYDLVEKLFNNFYLDPHLREDNTVEEQQEVDALLKHAIQSEPMKICRAFVESRKGTNLSDEQWYTYLHNIWFLQFDSGSGISLSGFEHVFIGEEKKEGSSLNGYHFWYKYYLEDQTGSNDKIVYLGPKDKNTVPDVITFGYTLEASDDHINNVLLFKKKGGFFIGLSPEGLLALGVARFADTLSEHNTIEINNQEYDLALYSFGKRSMRTFFPIYK</sequence>
<evidence type="ECO:0000256" key="2">
    <source>
        <dbReference type="ARBA" id="ARBA00010168"/>
    </source>
</evidence>
<dbReference type="InterPro" id="IPR039787">
    <property type="entry name" value="ENDOU"/>
</dbReference>
<proteinExistence type="inferred from homology"/>
<name>A0A9X7GDP7_BACTU</name>
<evidence type="ECO:0000256" key="5">
    <source>
        <dbReference type="ARBA" id="ARBA00022723"/>
    </source>
</evidence>
<evidence type="ECO:0000256" key="10">
    <source>
        <dbReference type="ARBA" id="ARBA00023239"/>
    </source>
</evidence>
<reference evidence="12 13" key="1">
    <citation type="submission" date="2017-09" db="EMBL/GenBank/DDBJ databases">
        <title>Large-scale bioinformatics analysis of Bacillus genomes uncovers conserved roles of natural products in bacterial physiology.</title>
        <authorList>
            <consortium name="Agbiome Team Llc"/>
            <person name="Bleich R.M."/>
            <person name="Grubbs K.J."/>
            <person name="Santa Maria K.C."/>
            <person name="Allen S.E."/>
            <person name="Farag S."/>
            <person name="Shank E.A."/>
            <person name="Bowers A."/>
        </authorList>
    </citation>
    <scope>NUCLEOTIDE SEQUENCE [LARGE SCALE GENOMIC DNA]</scope>
    <source>
        <strain evidence="12 13">AFS060060</strain>
    </source>
</reference>
<dbReference type="InterPro" id="IPR037227">
    <property type="entry name" value="EndoU-like"/>
</dbReference>
<evidence type="ECO:0000313" key="13">
    <source>
        <dbReference type="Proteomes" id="UP000223366"/>
    </source>
</evidence>
<dbReference type="GO" id="GO:0003723">
    <property type="term" value="F:RNA binding"/>
    <property type="evidence" value="ECO:0007669"/>
    <property type="project" value="UniProtKB-KW"/>
</dbReference>
<comment type="caution">
    <text evidence="12">The sequence shown here is derived from an EMBL/GenBank/DDBJ whole genome shotgun (WGS) entry which is preliminary data.</text>
</comment>
<dbReference type="RefSeq" id="WP_097961514.1">
    <property type="nucleotide sequence ID" value="NZ_NVDU01000024.1"/>
</dbReference>
<dbReference type="Pfam" id="PF09412">
    <property type="entry name" value="XendoU"/>
    <property type="match status" value="1"/>
</dbReference>
<organism evidence="12 13">
    <name type="scientific">Bacillus thuringiensis</name>
    <dbReference type="NCBI Taxonomy" id="1428"/>
    <lineage>
        <taxon>Bacteria</taxon>
        <taxon>Bacillati</taxon>
        <taxon>Bacillota</taxon>
        <taxon>Bacilli</taxon>
        <taxon>Bacillales</taxon>
        <taxon>Bacillaceae</taxon>
        <taxon>Bacillus</taxon>
        <taxon>Bacillus cereus group</taxon>
    </lineage>
</organism>
<gene>
    <name evidence="12" type="ORF">COK99_12850</name>
</gene>
<keyword evidence="6" id="KW-0255">Endonuclease</keyword>
<dbReference type="PANTHER" id="PTHR12439">
    <property type="entry name" value="PLACENTAL PROTEIN 11-RELATED"/>
    <property type="match status" value="1"/>
</dbReference>
<dbReference type="GO" id="GO:0046872">
    <property type="term" value="F:metal ion binding"/>
    <property type="evidence" value="ECO:0007669"/>
    <property type="project" value="UniProtKB-KW"/>
</dbReference>
<dbReference type="SUPFAM" id="SSF142877">
    <property type="entry name" value="EndoU-like"/>
    <property type="match status" value="1"/>
</dbReference>
<dbReference type="InterPro" id="IPR018998">
    <property type="entry name" value="EndoU_C"/>
</dbReference>
<evidence type="ECO:0000256" key="7">
    <source>
        <dbReference type="ARBA" id="ARBA00022801"/>
    </source>
</evidence>
<dbReference type="AlphaFoldDB" id="A0A9X7GDP7"/>
<dbReference type="PANTHER" id="PTHR12439:SF11">
    <property type="entry name" value="URIDYLATE-SPECIFIC ENDORIBONUCLEASE"/>
    <property type="match status" value="1"/>
</dbReference>